<dbReference type="RefSeq" id="WP_155702133.1">
    <property type="nucleotide sequence ID" value="NZ_CP034235.1"/>
</dbReference>
<reference evidence="2" key="1">
    <citation type="submission" date="2018-11" db="EMBL/GenBank/DDBJ databases">
        <title>Complete genome sequence of Paenibacillus sp. ML311-T8.</title>
        <authorList>
            <person name="Nam Y.-D."/>
            <person name="Kang J."/>
            <person name="Chung W.-H."/>
            <person name="Park Y.S."/>
        </authorList>
    </citation>
    <scope>NUCLEOTIDE SEQUENCE [LARGE SCALE GENOMIC DNA]</scope>
    <source>
        <strain evidence="2">ML311-T8</strain>
    </source>
</reference>
<evidence type="ECO:0000313" key="2">
    <source>
        <dbReference type="Proteomes" id="UP000426246"/>
    </source>
</evidence>
<organism evidence="1 2">
    <name type="scientific">Paenibacillus psychroresistens</name>
    <dbReference type="NCBI Taxonomy" id="1778678"/>
    <lineage>
        <taxon>Bacteria</taxon>
        <taxon>Bacillati</taxon>
        <taxon>Bacillota</taxon>
        <taxon>Bacilli</taxon>
        <taxon>Bacillales</taxon>
        <taxon>Paenibacillaceae</taxon>
        <taxon>Paenibacillus</taxon>
    </lineage>
</organism>
<sequence length="128" mass="14928">MDKQNEELEKVDLDFENVFSSARKEGIYIDYNHYIDGVGAAGIYITNDNNVFFSINSLICSEDQEEICFILLTRHVSHPNIDYVLSLEDLNKRNNERDVLSLAHQIRLFETVSKAMLRLFGKKKRLRN</sequence>
<protein>
    <submittedName>
        <fullName evidence="1">Uncharacterized protein</fullName>
    </submittedName>
</protein>
<gene>
    <name evidence="1" type="ORF">EHS13_20160</name>
</gene>
<dbReference type="Proteomes" id="UP000426246">
    <property type="component" value="Chromosome"/>
</dbReference>
<keyword evidence="2" id="KW-1185">Reference proteome</keyword>
<name>A0A6B8RNB9_9BACL</name>
<dbReference type="KEGG" id="ppsc:EHS13_20160"/>
<dbReference type="EMBL" id="CP034235">
    <property type="protein sequence ID" value="QGQ97033.1"/>
    <property type="molecule type" value="Genomic_DNA"/>
</dbReference>
<dbReference type="AlphaFoldDB" id="A0A6B8RNB9"/>
<evidence type="ECO:0000313" key="1">
    <source>
        <dbReference type="EMBL" id="QGQ97033.1"/>
    </source>
</evidence>
<proteinExistence type="predicted"/>
<accession>A0A6B8RNB9</accession>